<dbReference type="AlphaFoldDB" id="A0A443IJ95"/>
<sequence length="243" mass="27594">MLKKYLWAILILFLAACGSGASTEEKPKEPKQTEQAQDNEQQEQNDAEKEESVEEEPPEDLEETGEWEDKDFGKVRVVGVGYNDGVGIDGKEDTPGKPIEMGPIKLFVDSLMVLEVEPNEDMKELVFEDQDKVRAIVTDMRAENTSEDDVEFYPNQSIMVTDTGEQVESDMLLMGDVGGEFLGKVKMKDQTWWILKDPDADIKTIKMIIKPPMNVDDFEDLSEEKRLEFEVLSFEEAKKKDGN</sequence>
<evidence type="ECO:0000256" key="2">
    <source>
        <dbReference type="SAM" id="SignalP"/>
    </source>
</evidence>
<keyword evidence="2" id="KW-0732">Signal</keyword>
<reference evidence="3" key="1">
    <citation type="submission" date="2018-12" db="EMBL/GenBank/DDBJ databases">
        <authorList>
            <person name="Sun L."/>
            <person name="Chen Z."/>
        </authorList>
    </citation>
    <scope>NUCLEOTIDE SEQUENCE [LARGE SCALE GENOMIC DNA]</scope>
    <source>
        <strain evidence="3">DSM 16012</strain>
    </source>
</reference>
<dbReference type="OrthoDB" id="2352785at2"/>
<feature type="chain" id="PRO_5019479110" description="Lipoprotein" evidence="2">
    <location>
        <begin position="22"/>
        <end position="243"/>
    </location>
</feature>
<evidence type="ECO:0000313" key="3">
    <source>
        <dbReference type="EMBL" id="RWR04131.1"/>
    </source>
</evidence>
<dbReference type="Proteomes" id="UP000273811">
    <property type="component" value="Unassembled WGS sequence"/>
</dbReference>
<protein>
    <recommendedName>
        <fullName evidence="5">Lipoprotein</fullName>
    </recommendedName>
</protein>
<evidence type="ECO:0008006" key="5">
    <source>
        <dbReference type="Google" id="ProtNLM"/>
    </source>
</evidence>
<feature type="compositionally biased region" description="Acidic residues" evidence="1">
    <location>
        <begin position="40"/>
        <end position="68"/>
    </location>
</feature>
<evidence type="ECO:0000256" key="1">
    <source>
        <dbReference type="SAM" id="MobiDB-lite"/>
    </source>
</evidence>
<dbReference type="EMBL" id="QYTU02000073">
    <property type="protein sequence ID" value="RWR04131.1"/>
    <property type="molecule type" value="Genomic_DNA"/>
</dbReference>
<feature type="region of interest" description="Disordered" evidence="1">
    <location>
        <begin position="20"/>
        <end position="68"/>
    </location>
</feature>
<dbReference type="PROSITE" id="PS51257">
    <property type="entry name" value="PROKAR_LIPOPROTEIN"/>
    <property type="match status" value="1"/>
</dbReference>
<proteinExistence type="predicted"/>
<feature type="compositionally biased region" description="Basic and acidic residues" evidence="1">
    <location>
        <begin position="23"/>
        <end position="32"/>
    </location>
</feature>
<organism evidence="3 4">
    <name type="scientific">Siminovitchia fortis</name>
    <dbReference type="NCBI Taxonomy" id="254758"/>
    <lineage>
        <taxon>Bacteria</taxon>
        <taxon>Bacillati</taxon>
        <taxon>Bacillota</taxon>
        <taxon>Bacilli</taxon>
        <taxon>Bacillales</taxon>
        <taxon>Bacillaceae</taxon>
        <taxon>Siminovitchia</taxon>
    </lineage>
</organism>
<evidence type="ECO:0000313" key="4">
    <source>
        <dbReference type="Proteomes" id="UP000273811"/>
    </source>
</evidence>
<name>A0A443IJ95_9BACI</name>
<gene>
    <name evidence="3" type="ORF">D4N35_017515</name>
</gene>
<accession>A0A443IJ95</accession>
<feature type="signal peptide" evidence="2">
    <location>
        <begin position="1"/>
        <end position="21"/>
    </location>
</feature>
<dbReference type="RefSeq" id="WP_120075967.1">
    <property type="nucleotide sequence ID" value="NZ_CP126113.1"/>
</dbReference>
<keyword evidence="4" id="KW-1185">Reference proteome</keyword>
<comment type="caution">
    <text evidence="3">The sequence shown here is derived from an EMBL/GenBank/DDBJ whole genome shotgun (WGS) entry which is preliminary data.</text>
</comment>